<reference evidence="1" key="1">
    <citation type="submission" date="2018-05" db="EMBL/GenBank/DDBJ databases">
        <authorList>
            <person name="Lanie J.A."/>
            <person name="Ng W.-L."/>
            <person name="Kazmierczak K.M."/>
            <person name="Andrzejewski T.M."/>
            <person name="Davidsen T.M."/>
            <person name="Wayne K.J."/>
            <person name="Tettelin H."/>
            <person name="Glass J.I."/>
            <person name="Rusch D."/>
            <person name="Podicherti R."/>
            <person name="Tsui H.-C.T."/>
            <person name="Winkler M.E."/>
        </authorList>
    </citation>
    <scope>NUCLEOTIDE SEQUENCE</scope>
</reference>
<feature type="non-terminal residue" evidence="1">
    <location>
        <position position="1"/>
    </location>
</feature>
<feature type="non-terminal residue" evidence="1">
    <location>
        <position position="87"/>
    </location>
</feature>
<organism evidence="1">
    <name type="scientific">marine metagenome</name>
    <dbReference type="NCBI Taxonomy" id="408172"/>
    <lineage>
        <taxon>unclassified sequences</taxon>
        <taxon>metagenomes</taxon>
        <taxon>ecological metagenomes</taxon>
    </lineage>
</organism>
<sequence length="87" mass="9861">VLAGLQCFAVSFLSELTFFLGDFMIFRRGLQYTASMGLGLKRGSNKAKDMRFFLIRFDEVGGTFYLISSLTEKAISVLKRVRKFMAT</sequence>
<proteinExistence type="predicted"/>
<accession>A0A383AZ00</accession>
<name>A0A383AZ00_9ZZZZ</name>
<dbReference type="EMBL" id="UINC01196231">
    <property type="protein sequence ID" value="SVE13146.1"/>
    <property type="molecule type" value="Genomic_DNA"/>
</dbReference>
<gene>
    <name evidence="1" type="ORF">METZ01_LOCUS466000</name>
</gene>
<dbReference type="AlphaFoldDB" id="A0A383AZ00"/>
<evidence type="ECO:0000313" key="1">
    <source>
        <dbReference type="EMBL" id="SVE13146.1"/>
    </source>
</evidence>
<protein>
    <submittedName>
        <fullName evidence="1">Uncharacterized protein</fullName>
    </submittedName>
</protein>